<organism evidence="12 13">
    <name type="scientific">Bdellovibrio bacteriovorus</name>
    <dbReference type="NCBI Taxonomy" id="959"/>
    <lineage>
        <taxon>Bacteria</taxon>
        <taxon>Pseudomonadati</taxon>
        <taxon>Bdellovibrionota</taxon>
        <taxon>Bdellovibrionia</taxon>
        <taxon>Bdellovibrionales</taxon>
        <taxon>Pseudobdellovibrionaceae</taxon>
        <taxon>Bdellovibrio</taxon>
    </lineage>
</organism>
<name>A0A161PRP2_BDEBC</name>
<dbReference type="GO" id="GO:0003677">
    <property type="term" value="F:DNA binding"/>
    <property type="evidence" value="ECO:0007669"/>
    <property type="project" value="UniProtKB-KW"/>
</dbReference>
<feature type="domain" description="UvrD-like helicase ATP-binding" evidence="11">
    <location>
        <begin position="5"/>
        <end position="272"/>
    </location>
</feature>
<feature type="binding site" evidence="10">
    <location>
        <begin position="26"/>
        <end position="33"/>
    </location>
    <ligand>
        <name>ATP</name>
        <dbReference type="ChEBI" id="CHEBI:30616"/>
    </ligand>
</feature>
<keyword evidence="5 10" id="KW-0067">ATP-binding</keyword>
<reference evidence="12 13" key="1">
    <citation type="submission" date="2016-03" db="EMBL/GenBank/DDBJ databases">
        <authorList>
            <person name="Ploux O."/>
        </authorList>
    </citation>
    <scope>NUCLEOTIDE SEQUENCE [LARGE SCALE GENOMIC DNA]</scope>
    <source>
        <strain evidence="12 13">EC13</strain>
    </source>
</reference>
<evidence type="ECO:0000256" key="10">
    <source>
        <dbReference type="PROSITE-ProRule" id="PRU00560"/>
    </source>
</evidence>
<dbReference type="Pfam" id="PF13361">
    <property type="entry name" value="UvrD_C"/>
    <property type="match status" value="1"/>
</dbReference>
<dbReference type="InterPro" id="IPR014017">
    <property type="entry name" value="DNA_helicase_UvrD-like_C"/>
</dbReference>
<dbReference type="Gene3D" id="3.40.50.300">
    <property type="entry name" value="P-loop containing nucleotide triphosphate hydrolases"/>
    <property type="match status" value="3"/>
</dbReference>
<dbReference type="Gene3D" id="1.10.10.160">
    <property type="match status" value="1"/>
</dbReference>
<dbReference type="PANTHER" id="PTHR11070">
    <property type="entry name" value="UVRD / RECB / PCRA DNA HELICASE FAMILY MEMBER"/>
    <property type="match status" value="1"/>
</dbReference>
<dbReference type="EMBL" id="LUKD01000001">
    <property type="protein sequence ID" value="KYG67868.1"/>
    <property type="molecule type" value="Genomic_DNA"/>
</dbReference>
<dbReference type="PROSITE" id="PS51198">
    <property type="entry name" value="UVRD_HELICASE_ATP_BIND"/>
    <property type="match status" value="1"/>
</dbReference>
<dbReference type="InterPro" id="IPR014016">
    <property type="entry name" value="UvrD-like_ATP-bd"/>
</dbReference>
<dbReference type="RefSeq" id="WP_063204572.1">
    <property type="nucleotide sequence ID" value="NZ_LUKD01000001.1"/>
</dbReference>
<comment type="catalytic activity">
    <reaction evidence="7">
        <text>Couples ATP hydrolysis with the unwinding of duplex DNA by translocating in the 3'-5' direction.</text>
        <dbReference type="EC" id="5.6.2.4"/>
    </reaction>
</comment>
<evidence type="ECO:0000256" key="7">
    <source>
        <dbReference type="ARBA" id="ARBA00034617"/>
    </source>
</evidence>
<dbReference type="GO" id="GO:0000725">
    <property type="term" value="P:recombinational repair"/>
    <property type="evidence" value="ECO:0007669"/>
    <property type="project" value="TreeGrafter"/>
</dbReference>
<keyword evidence="6" id="KW-0413">Isomerase</keyword>
<evidence type="ECO:0000256" key="9">
    <source>
        <dbReference type="ARBA" id="ARBA00048988"/>
    </source>
</evidence>
<accession>A0A161PRP2</accession>
<sequence length="563" mass="63510">MVSLEKLSDKQREIVLNGAGLFVVRAAAGSGKTYTVAAKISHILDSWKEKGKGIAIISFTNTAWLEIASTLKSDFGISDLGYPHFLGTIDSFINKFIFLPFGNKVMNCQGRPKLVGEPHGPWRGRYYKDSFFDKITYSKGGELYFTSQQLRPNKSMVAATLSQKKSLIKAGFATQSDANYFSLILLRKYPWLAKSIVTRFPYFIMDEAQDTSDIQMEIIDLLIAAGLKQLMLVGDPDQAIYEWRNSKPELFVAKFNEWREASYILDESRRSSQAICNFVFKLSSLETIPNAVSEEVKDCDIEPEIISLDGMTAVQISDQFIEKCRQNGIQPDTHKIGILFRSKSFYAELDSDYSDSEQVEWTENRDLMDIAKAKYLFDNGQIQKAVLKLAFLYARRITKEDNLSKEQLHEAIDDFGKAALYKKILTLLREIPGIKEISVGDWCKGIESTVKKELDIDVSCKRKFKDLALGNLLKDDEAPSDYKGCRVSTIHKVKGETFDAALVLLKGKGVGKSYIKLIAEKTTVYQNEELRNVYVAITRPKRLLVIAVPDQKNVAAWTSVLKG</sequence>
<evidence type="ECO:0000256" key="8">
    <source>
        <dbReference type="ARBA" id="ARBA00034808"/>
    </source>
</evidence>
<evidence type="ECO:0000256" key="3">
    <source>
        <dbReference type="ARBA" id="ARBA00022801"/>
    </source>
</evidence>
<gene>
    <name evidence="12" type="ORF">AZI87_00910</name>
</gene>
<dbReference type="Proteomes" id="UP000075799">
    <property type="component" value="Unassembled WGS sequence"/>
</dbReference>
<dbReference type="InterPro" id="IPR027417">
    <property type="entry name" value="P-loop_NTPase"/>
</dbReference>
<dbReference type="EC" id="5.6.2.4" evidence="8"/>
<proteinExistence type="inferred from homology"/>
<evidence type="ECO:0000256" key="5">
    <source>
        <dbReference type="ARBA" id="ARBA00022840"/>
    </source>
</evidence>
<evidence type="ECO:0000256" key="4">
    <source>
        <dbReference type="ARBA" id="ARBA00022806"/>
    </source>
</evidence>
<keyword evidence="3 10" id="KW-0378">Hydrolase</keyword>
<protein>
    <recommendedName>
        <fullName evidence="8">DNA 3'-5' helicase</fullName>
        <ecNumber evidence="8">5.6.2.4</ecNumber>
    </recommendedName>
</protein>
<dbReference type="PANTHER" id="PTHR11070:SF3">
    <property type="entry name" value="DNA 3'-5' HELICASE"/>
    <property type="match status" value="1"/>
</dbReference>
<dbReference type="GO" id="GO:0016887">
    <property type="term" value="F:ATP hydrolysis activity"/>
    <property type="evidence" value="ECO:0007669"/>
    <property type="project" value="RHEA"/>
</dbReference>
<dbReference type="GO" id="GO:0043138">
    <property type="term" value="F:3'-5' DNA helicase activity"/>
    <property type="evidence" value="ECO:0007669"/>
    <property type="project" value="UniProtKB-EC"/>
</dbReference>
<evidence type="ECO:0000313" key="13">
    <source>
        <dbReference type="Proteomes" id="UP000075799"/>
    </source>
</evidence>
<dbReference type="Pfam" id="PF00580">
    <property type="entry name" value="UvrD-helicase"/>
    <property type="match status" value="2"/>
</dbReference>
<dbReference type="AlphaFoldDB" id="A0A161PRP2"/>
<dbReference type="InterPro" id="IPR013986">
    <property type="entry name" value="DExx_box_DNA_helicase_dom_sf"/>
</dbReference>
<comment type="caution">
    <text evidence="12">The sequence shown here is derived from an EMBL/GenBank/DDBJ whole genome shotgun (WGS) entry which is preliminary data.</text>
</comment>
<comment type="similarity">
    <text evidence="1">Belongs to the helicase family. UvrD subfamily.</text>
</comment>
<comment type="catalytic activity">
    <reaction evidence="9">
        <text>ATP + H2O = ADP + phosphate + H(+)</text>
        <dbReference type="Rhea" id="RHEA:13065"/>
        <dbReference type="ChEBI" id="CHEBI:15377"/>
        <dbReference type="ChEBI" id="CHEBI:15378"/>
        <dbReference type="ChEBI" id="CHEBI:30616"/>
        <dbReference type="ChEBI" id="CHEBI:43474"/>
        <dbReference type="ChEBI" id="CHEBI:456216"/>
        <dbReference type="EC" id="5.6.2.4"/>
    </reaction>
</comment>
<dbReference type="GO" id="GO:0005524">
    <property type="term" value="F:ATP binding"/>
    <property type="evidence" value="ECO:0007669"/>
    <property type="project" value="UniProtKB-UniRule"/>
</dbReference>
<evidence type="ECO:0000313" key="12">
    <source>
        <dbReference type="EMBL" id="KYG67868.1"/>
    </source>
</evidence>
<evidence type="ECO:0000256" key="6">
    <source>
        <dbReference type="ARBA" id="ARBA00023235"/>
    </source>
</evidence>
<dbReference type="GO" id="GO:0005829">
    <property type="term" value="C:cytosol"/>
    <property type="evidence" value="ECO:0007669"/>
    <property type="project" value="TreeGrafter"/>
</dbReference>
<evidence type="ECO:0000259" key="11">
    <source>
        <dbReference type="PROSITE" id="PS51198"/>
    </source>
</evidence>
<evidence type="ECO:0000256" key="2">
    <source>
        <dbReference type="ARBA" id="ARBA00022741"/>
    </source>
</evidence>
<evidence type="ECO:0000256" key="1">
    <source>
        <dbReference type="ARBA" id="ARBA00009922"/>
    </source>
</evidence>
<keyword evidence="2 10" id="KW-0547">Nucleotide-binding</keyword>
<dbReference type="InterPro" id="IPR000212">
    <property type="entry name" value="DNA_helicase_UvrD/REP"/>
</dbReference>
<keyword evidence="4 10" id="KW-0347">Helicase</keyword>
<dbReference type="SUPFAM" id="SSF52540">
    <property type="entry name" value="P-loop containing nucleoside triphosphate hydrolases"/>
    <property type="match status" value="1"/>
</dbReference>